<dbReference type="Pfam" id="PF01755">
    <property type="entry name" value="Glyco_transf_25"/>
    <property type="match status" value="1"/>
</dbReference>
<proteinExistence type="inferred from homology"/>
<keyword evidence="3" id="KW-0808">Transferase</keyword>
<dbReference type="InterPro" id="IPR050757">
    <property type="entry name" value="Collagen_mod_GT25"/>
</dbReference>
<organism evidence="5">
    <name type="scientific">Cyprideis torosa</name>
    <dbReference type="NCBI Taxonomy" id="163714"/>
    <lineage>
        <taxon>Eukaryota</taxon>
        <taxon>Metazoa</taxon>
        <taxon>Ecdysozoa</taxon>
        <taxon>Arthropoda</taxon>
        <taxon>Crustacea</taxon>
        <taxon>Oligostraca</taxon>
        <taxon>Ostracoda</taxon>
        <taxon>Podocopa</taxon>
        <taxon>Podocopida</taxon>
        <taxon>Cytherocopina</taxon>
        <taxon>Cytheroidea</taxon>
        <taxon>Cytherideidae</taxon>
        <taxon>Cyprideis</taxon>
    </lineage>
</organism>
<dbReference type="InterPro" id="IPR002654">
    <property type="entry name" value="Glyco_trans_25"/>
</dbReference>
<evidence type="ECO:0000256" key="3">
    <source>
        <dbReference type="ARBA" id="ARBA00022679"/>
    </source>
</evidence>
<evidence type="ECO:0000256" key="2">
    <source>
        <dbReference type="ARBA" id="ARBA00022676"/>
    </source>
</evidence>
<dbReference type="PANTHER" id="PTHR10730">
    <property type="entry name" value="PROCOLLAGEN-LYSINE,2-OXOGLUTARATE 5-DIOXYGENASE/GLYCOSYLTRANSFERASE 25 FAMILY MEMBER"/>
    <property type="match status" value="1"/>
</dbReference>
<dbReference type="Gene3D" id="3.90.550.10">
    <property type="entry name" value="Spore Coat Polysaccharide Biosynthesis Protein SpsA, Chain A"/>
    <property type="match status" value="1"/>
</dbReference>
<dbReference type="AlphaFoldDB" id="A0A7R8W7G4"/>
<sequence>MVTVLLFCLLALRLFTGAAEEEFPEVLISTLLMRKSQILPHFLDRLQRLNYPKSKIHLWIRCDEIDGDSTCDIANWWKNNSKLGKEYADIDLLITKTDWTLGHPYLHTWIAIGNRRMNRVMDLRQESLEICRRKGISWLFSLDGDVLFSDFDVIGKLMKATLSKREVGIIVPFLIGENLDSTFLTLKEPFEDITEVEESTFLDIVTNHLQDQELRGVEFVHSAVLIFLGHPNSHKLSFHTRDLLPLKENSTYKLYGAGDFVSLSITARNAGIKMVCLREEKHHGHVVARQFFFKTPAEEIEAERFVKMATLNKGPNYELEEFEKAGFTEDFPQPSPLPRIDRVFVINLKKRPEKMRRMDYLLKHLGVNYTRIEAIDGGLLRKDHIKGFQIGLPPFGYADIYSEGRRHLGITQGLVGLTLTEVLVWSTMHRDEQLKAALILEDVTFKHKLKAVLELDRYLLYHRMLGLTLENMEPAFQKLLVGLCGLTSNGNQKIPLKKICKPGYSHWTIALVLSRAGAMKLLEGKPLKYILPIDEYIPLMAGAHFDKKLTSIYPQGGSLNVYGLHSHSPIVSPMKFSHEVGYITDTDSYRTTLPLDWFVNAEELNVMAKTEPKLHVPEQIDDRDGNPAEELWMPTSEAVYSDQLSLIRSGESMFERPASAPQRFPNSYRDFEARTTSEIEDLYSGFQDTCPSEKCNVAPKNSGKELDDTENSVRPTTTNGCSDSLCKGEGCEENLRLNIKETIRDQMADIRAFQEADS</sequence>
<evidence type="ECO:0000313" key="5">
    <source>
        <dbReference type="EMBL" id="CAD7225217.1"/>
    </source>
</evidence>
<accession>A0A7R8W7G4</accession>
<dbReference type="InterPro" id="IPR029044">
    <property type="entry name" value="Nucleotide-diphossugar_trans"/>
</dbReference>
<feature type="domain" description="Glycosyl transferase family 25" evidence="4">
    <location>
        <begin position="342"/>
        <end position="536"/>
    </location>
</feature>
<comment type="similarity">
    <text evidence="1">Belongs to the glycosyltransferase 25 family.</text>
</comment>
<name>A0A7R8W7G4_9CRUS</name>
<evidence type="ECO:0000256" key="1">
    <source>
        <dbReference type="ARBA" id="ARBA00006721"/>
    </source>
</evidence>
<keyword evidence="2" id="KW-0328">Glycosyltransferase</keyword>
<protein>
    <recommendedName>
        <fullName evidence="4">Glycosyl transferase family 25 domain-containing protein</fullName>
    </recommendedName>
</protein>
<evidence type="ECO:0000259" key="4">
    <source>
        <dbReference type="Pfam" id="PF01755"/>
    </source>
</evidence>
<dbReference type="OrthoDB" id="47375at2759"/>
<dbReference type="EMBL" id="OB660526">
    <property type="protein sequence ID" value="CAD7225217.1"/>
    <property type="molecule type" value="Genomic_DNA"/>
</dbReference>
<reference evidence="5" key="1">
    <citation type="submission" date="2020-11" db="EMBL/GenBank/DDBJ databases">
        <authorList>
            <person name="Tran Van P."/>
        </authorList>
    </citation>
    <scope>NUCLEOTIDE SEQUENCE</scope>
</reference>
<gene>
    <name evidence="5" type="ORF">CTOB1V02_LOCUS3162</name>
</gene>
<dbReference type="GO" id="GO:0016740">
    <property type="term" value="F:transferase activity"/>
    <property type="evidence" value="ECO:0007669"/>
    <property type="project" value="UniProtKB-KW"/>
</dbReference>
<dbReference type="PANTHER" id="PTHR10730:SF53">
    <property type="entry name" value="GLYCOSYLTRANSFERASE 25 FAMILY MEMBER"/>
    <property type="match status" value="1"/>
</dbReference>